<dbReference type="PANTHER" id="PTHR43606:SF2">
    <property type="entry name" value="ALKALINE PHOSPHATASE FAMILY PROTEIN (AFU_ORTHOLOGUE AFUA_5G03860)"/>
    <property type="match status" value="1"/>
</dbReference>
<reference evidence="3" key="1">
    <citation type="submission" date="2016-10" db="EMBL/GenBank/DDBJ databases">
        <authorList>
            <person name="Varghese N."/>
            <person name="Submissions S."/>
        </authorList>
    </citation>
    <scope>NUCLEOTIDE SEQUENCE [LARGE SCALE GENOMIC DNA]</scope>
    <source>
        <strain evidence="3">DSM 17298</strain>
    </source>
</reference>
<keyword evidence="3" id="KW-1185">Reference proteome</keyword>
<sequence>MKRRSAVKAMALTSFSTPFMLSQGFTGIRQLFSTPTPVFQSNWENWPDIHWIGPEYWGNRLQDWEIQDGKAACVISAPNRTLHILTHQLRDGKEDFEQSVLVYWRNESLKGNPNAYVGFRSGAKGKFIDYRSAAVFGQGIDLGINGLGQLVIGDKSTEAKVDLNRPVYLSMQAKWTGNSYTLALSASNDTGFSSPVQLQTEGIKMEDLSGNLALVAHTSKDDQSDEALVTFSDWKFQGEKIVTDPRQIFGPIVFAQYTVNRNTLKLTAQLAPVEKVQGLEVLLQLHQAGKWETVANATLDPEGRYVHFRIENWDKKEQVPYRVFLDFPLKTGNSEFFYQGEIARQPSPSEKLKVAVFSCNADYGFPDQEVSEHVAIHRPDLALFLGDQFYESTGGFGIQTSPLEKSYLDYLHKWYMFGWSYREIFRNIPAAIIPDDHDLYHGNVWGEGGKNAPTDKGWNYDAQDQGGYKMSPKWVNMVQRTQTSHLPDPFDPTPVKQDIGVYYTEWVYGGVSFAIIEDRKFKSAPKNVLPQEAKVTNGFIQNPDFDIKKYYDLEANLLGQRQMDFLEKWTQNWDADIRMKAVLSQTNFCTVATLPEGSIIDSIVPRLPIPKLGEYVPGDAPTTDMDSNGWPQKGRDEALRLIRKSFALHIAGDQHLPSTVQYGVDEFGDSGYAFSGPALNNFFPRRWWPKLPEGHQPIPGKAPNTGNFHDGFGNKMTIHAVANPHQTGIFPAIVHDRSTGYGIITFDKVKKSMEIECWPRYVNPKENPGGQFDGWPIQITEADNYGRKALAYLDTLKFQGVDNPLVSIFDEATGILEYNLRVNSSSFRPKVFSNSTHRIEVKNLDSGETKTFQGMKPSSDTDREILVTFA</sequence>
<dbReference type="InterPro" id="IPR029052">
    <property type="entry name" value="Metallo-depent_PP-like"/>
</dbReference>
<dbReference type="InterPro" id="IPR038607">
    <property type="entry name" value="PhoD-like_sf"/>
</dbReference>
<dbReference type="EMBL" id="FNVR01000033">
    <property type="protein sequence ID" value="SEG40909.1"/>
    <property type="molecule type" value="Genomic_DNA"/>
</dbReference>
<dbReference type="Gene3D" id="3.60.21.70">
    <property type="entry name" value="PhoD-like phosphatase"/>
    <property type="match status" value="1"/>
</dbReference>
<dbReference type="STRING" id="1120964.GCA_001313265_03298"/>
<dbReference type="RefSeq" id="WP_103926355.1">
    <property type="nucleotide sequence ID" value="NZ_FNVR01000033.1"/>
</dbReference>
<gene>
    <name evidence="2" type="ORF">SAMN03080598_03783</name>
</gene>
<evidence type="ECO:0000313" key="3">
    <source>
        <dbReference type="Proteomes" id="UP000236736"/>
    </source>
</evidence>
<feature type="domain" description="PhoD-like phosphatase metallophosphatase" evidence="1">
    <location>
        <begin position="355"/>
        <end position="662"/>
    </location>
</feature>
<name>A0A1H5ZWT2_9BACT</name>
<proteinExistence type="predicted"/>
<dbReference type="InterPro" id="IPR052900">
    <property type="entry name" value="Phospholipid_Metab_Enz"/>
</dbReference>
<accession>A0A1H5ZWT2</accession>
<dbReference type="OrthoDB" id="9761852at2"/>
<evidence type="ECO:0000259" key="1">
    <source>
        <dbReference type="Pfam" id="PF09423"/>
    </source>
</evidence>
<organism evidence="2 3">
    <name type="scientific">Algoriphagus boritolerans DSM 17298 = JCM 18970</name>
    <dbReference type="NCBI Taxonomy" id="1120964"/>
    <lineage>
        <taxon>Bacteria</taxon>
        <taxon>Pseudomonadati</taxon>
        <taxon>Bacteroidota</taxon>
        <taxon>Cytophagia</taxon>
        <taxon>Cytophagales</taxon>
        <taxon>Cyclobacteriaceae</taxon>
        <taxon>Algoriphagus</taxon>
    </lineage>
</organism>
<evidence type="ECO:0000313" key="2">
    <source>
        <dbReference type="EMBL" id="SEG40909.1"/>
    </source>
</evidence>
<dbReference type="AlphaFoldDB" id="A0A1H5ZWT2"/>
<dbReference type="Proteomes" id="UP000236736">
    <property type="component" value="Unassembled WGS sequence"/>
</dbReference>
<dbReference type="Pfam" id="PF09423">
    <property type="entry name" value="PhoD"/>
    <property type="match status" value="1"/>
</dbReference>
<dbReference type="SUPFAM" id="SSF56300">
    <property type="entry name" value="Metallo-dependent phosphatases"/>
    <property type="match status" value="1"/>
</dbReference>
<dbReference type="PANTHER" id="PTHR43606">
    <property type="entry name" value="PHOSPHATASE, PUTATIVE (AFU_ORTHOLOGUE AFUA_6G08710)-RELATED"/>
    <property type="match status" value="1"/>
</dbReference>
<dbReference type="InterPro" id="IPR018946">
    <property type="entry name" value="PhoD-like_MPP"/>
</dbReference>
<protein>
    <submittedName>
        <fullName evidence="2">PhoD-like phosphatase</fullName>
    </submittedName>
</protein>